<dbReference type="CDD" id="cd11304">
    <property type="entry name" value="Cadherin_repeat"/>
    <property type="match status" value="5"/>
</dbReference>
<dbReference type="InterPro" id="IPR027397">
    <property type="entry name" value="Catenin-bd_sf"/>
</dbReference>
<dbReference type="GO" id="GO:0008013">
    <property type="term" value="F:beta-catenin binding"/>
    <property type="evidence" value="ECO:0000318"/>
    <property type="project" value="GO_Central"/>
</dbReference>
<feature type="domain" description="Cadherin" evidence="16">
    <location>
        <begin position="77"/>
        <end position="157"/>
    </location>
</feature>
<dbReference type="PRINTS" id="PR00205">
    <property type="entry name" value="CADHERIN"/>
</dbReference>
<evidence type="ECO:0000256" key="14">
    <source>
        <dbReference type="RuleBase" id="RU004357"/>
    </source>
</evidence>
<evidence type="ECO:0000313" key="20">
    <source>
        <dbReference type="Xenbase" id="XB-GENE-17342338"/>
    </source>
</evidence>
<name>A0A1L8FSN4_XENLA</name>
<dbReference type="PROSITE" id="PS00232">
    <property type="entry name" value="CADHERIN_1"/>
    <property type="match status" value="2"/>
</dbReference>
<dbReference type="Pfam" id="PF00028">
    <property type="entry name" value="Cadherin"/>
    <property type="match status" value="5"/>
</dbReference>
<evidence type="ECO:0000256" key="11">
    <source>
        <dbReference type="ARBA" id="ARBA00023180"/>
    </source>
</evidence>
<evidence type="ECO:0000259" key="16">
    <source>
        <dbReference type="PROSITE" id="PS50268"/>
    </source>
</evidence>
<keyword evidence="2" id="KW-1003">Cell membrane</keyword>
<evidence type="ECO:0000256" key="12">
    <source>
        <dbReference type="PROSITE-ProRule" id="PRU00043"/>
    </source>
</evidence>
<evidence type="ECO:0000256" key="3">
    <source>
        <dbReference type="ARBA" id="ARBA00022692"/>
    </source>
</evidence>
<dbReference type="GO" id="GO:0005509">
    <property type="term" value="F:calcium ion binding"/>
    <property type="evidence" value="ECO:0007669"/>
    <property type="project" value="UniProtKB-UniRule"/>
</dbReference>
<dbReference type="Bgee" id="108695234">
    <property type="expression patterns" value="Expressed in spleen and 12 other cell types or tissues"/>
</dbReference>
<dbReference type="InterPro" id="IPR000233">
    <property type="entry name" value="Cadherin_Y-type_LIR"/>
</dbReference>
<dbReference type="InterPro" id="IPR039808">
    <property type="entry name" value="Cadherin"/>
</dbReference>
<dbReference type="GO" id="GO:0016477">
    <property type="term" value="P:cell migration"/>
    <property type="evidence" value="ECO:0000318"/>
    <property type="project" value="GO_Central"/>
</dbReference>
<keyword evidence="17" id="KW-1185">Reference proteome</keyword>
<gene>
    <name evidence="18 19 20" type="primary">cdh19.S</name>
</gene>
<dbReference type="InterPro" id="IPR020894">
    <property type="entry name" value="Cadherin_CS"/>
</dbReference>
<evidence type="ECO:0000313" key="19">
    <source>
        <dbReference type="RefSeq" id="XP_041423717.1"/>
    </source>
</evidence>
<keyword evidence="3 13" id="KW-0812">Transmembrane</keyword>
<keyword evidence="6" id="KW-0677">Repeat</keyword>
<dbReference type="GO" id="GO:0045296">
    <property type="term" value="F:cadherin binding"/>
    <property type="evidence" value="ECO:0000318"/>
    <property type="project" value="GO_Central"/>
</dbReference>
<evidence type="ECO:0000256" key="8">
    <source>
        <dbReference type="ARBA" id="ARBA00022889"/>
    </source>
</evidence>
<evidence type="ECO:0000256" key="9">
    <source>
        <dbReference type="ARBA" id="ARBA00022989"/>
    </source>
</evidence>
<dbReference type="RefSeq" id="XP_018079106.1">
    <property type="nucleotide sequence ID" value="XM_018223617.2"/>
</dbReference>
<dbReference type="CTD" id="108695234"/>
<dbReference type="FunFam" id="2.60.40.60:FF:000014">
    <property type="entry name" value="Cadherin 8"/>
    <property type="match status" value="1"/>
</dbReference>
<dbReference type="InterPro" id="IPR002126">
    <property type="entry name" value="Cadherin-like_dom"/>
</dbReference>
<dbReference type="Proteomes" id="UP000186698">
    <property type="component" value="Chromosome 6S"/>
</dbReference>
<comment type="subcellular location">
    <subcellularLocation>
        <location evidence="1 13">Cell membrane</location>
        <topology evidence="1 13">Single-pass type I membrane protein</topology>
    </subcellularLocation>
</comment>
<evidence type="ECO:0000313" key="17">
    <source>
        <dbReference type="Proteomes" id="UP000186698"/>
    </source>
</evidence>
<dbReference type="OrthoDB" id="6252479at2759"/>
<dbReference type="FunFam" id="2.60.40.60:FF:000012">
    <property type="entry name" value="Cadherin 24"/>
    <property type="match status" value="1"/>
</dbReference>
<keyword evidence="4" id="KW-0479">Metal-binding</keyword>
<feature type="domain" description="Cadherin" evidence="16">
    <location>
        <begin position="484"/>
        <end position="602"/>
    </location>
</feature>
<keyword evidence="8 13" id="KW-0130">Cell adhesion</keyword>
<proteinExistence type="predicted"/>
<dbReference type="Gene3D" id="2.60.40.60">
    <property type="entry name" value="Cadherins"/>
    <property type="match status" value="5"/>
</dbReference>
<evidence type="ECO:0000256" key="15">
    <source>
        <dbReference type="SAM" id="Phobius"/>
    </source>
</evidence>
<dbReference type="SMART" id="SM00112">
    <property type="entry name" value="CA"/>
    <property type="match status" value="5"/>
</dbReference>
<dbReference type="GeneID" id="108695234"/>
<dbReference type="OMA" id="NAAMDYF"/>
<evidence type="ECO:0000256" key="7">
    <source>
        <dbReference type="ARBA" id="ARBA00022837"/>
    </source>
</evidence>
<dbReference type="GO" id="GO:0016339">
    <property type="term" value="P:calcium-dependent cell-cell adhesion via plasma membrane cell adhesion molecules"/>
    <property type="evidence" value="ECO:0000318"/>
    <property type="project" value="GO_Central"/>
</dbReference>
<dbReference type="KEGG" id="xla:108695234"/>
<keyword evidence="5" id="KW-0732">Signal</keyword>
<dbReference type="AGR" id="Xenbase:XB-GENE-17342338"/>
<accession>A0A1L8FSN4</accession>
<protein>
    <submittedName>
        <fullName evidence="18">Cadherin-19</fullName>
    </submittedName>
</protein>
<dbReference type="RefSeq" id="XP_041423717.1">
    <property type="nucleotide sequence ID" value="XM_041567783.1"/>
</dbReference>
<keyword evidence="11" id="KW-0325">Glycoprotein</keyword>
<dbReference type="GO" id="GO:0005912">
    <property type="term" value="C:adherens junction"/>
    <property type="evidence" value="ECO:0000318"/>
    <property type="project" value="GO_Central"/>
</dbReference>
<organism evidence="18">
    <name type="scientific">Xenopus laevis</name>
    <name type="common">African clawed frog</name>
    <dbReference type="NCBI Taxonomy" id="8355"/>
    <lineage>
        <taxon>Eukaryota</taxon>
        <taxon>Metazoa</taxon>
        <taxon>Chordata</taxon>
        <taxon>Craniata</taxon>
        <taxon>Vertebrata</taxon>
        <taxon>Euteleostomi</taxon>
        <taxon>Amphibia</taxon>
        <taxon>Batrachia</taxon>
        <taxon>Anura</taxon>
        <taxon>Pipoidea</taxon>
        <taxon>Pipidae</taxon>
        <taxon>Xenopodinae</taxon>
        <taxon>Xenopus</taxon>
        <taxon>Xenopus</taxon>
    </lineage>
</organism>
<evidence type="ECO:0000256" key="6">
    <source>
        <dbReference type="ARBA" id="ARBA00022737"/>
    </source>
</evidence>
<feature type="domain" description="Cadherin" evidence="16">
    <location>
        <begin position="158"/>
        <end position="265"/>
    </location>
</feature>
<dbReference type="Gene3D" id="4.10.900.10">
    <property type="entry name" value="TCF3-CBD (Catenin binding domain)"/>
    <property type="match status" value="1"/>
</dbReference>
<dbReference type="GO" id="GO:0007156">
    <property type="term" value="P:homophilic cell adhesion via plasma membrane adhesion molecules"/>
    <property type="evidence" value="ECO:0007669"/>
    <property type="project" value="InterPro"/>
</dbReference>
<dbReference type="PaxDb" id="8355-A0A1L8FSN4"/>
<evidence type="ECO:0000256" key="10">
    <source>
        <dbReference type="ARBA" id="ARBA00023136"/>
    </source>
</evidence>
<reference evidence="18" key="1">
    <citation type="submission" date="2022-04" db="UniProtKB">
        <authorList>
            <consortium name="RefSeq"/>
        </authorList>
    </citation>
    <scope>IDENTIFICATION</scope>
    <source>
        <strain evidence="18 19">J_2021</strain>
        <tissue evidence="18 19">Erythrocytes</tissue>
    </source>
</reference>
<dbReference type="Xenbase" id="XB-GENE-17342338">
    <property type="gene designation" value="cdh19.S"/>
</dbReference>
<dbReference type="PANTHER" id="PTHR24027">
    <property type="entry name" value="CADHERIN-23"/>
    <property type="match status" value="1"/>
</dbReference>
<evidence type="ECO:0000256" key="5">
    <source>
        <dbReference type="ARBA" id="ARBA00022729"/>
    </source>
</evidence>
<keyword evidence="7 12" id="KW-0106">Calcium</keyword>
<comment type="function">
    <text evidence="14">Cadherins are calcium-dependent cell adhesion proteins.</text>
</comment>
<dbReference type="GO" id="GO:0007043">
    <property type="term" value="P:cell-cell junction assembly"/>
    <property type="evidence" value="ECO:0000318"/>
    <property type="project" value="GO_Central"/>
</dbReference>
<dbReference type="SUPFAM" id="SSF49313">
    <property type="entry name" value="Cadherin-like"/>
    <property type="match status" value="5"/>
</dbReference>
<dbReference type="GO" id="GO:0034332">
    <property type="term" value="P:adherens junction organization"/>
    <property type="evidence" value="ECO:0000318"/>
    <property type="project" value="GO_Central"/>
</dbReference>
<dbReference type="FunFam" id="2.60.40.60:FF:000009">
    <property type="entry name" value="Cadherin 24"/>
    <property type="match status" value="1"/>
</dbReference>
<dbReference type="GO" id="GO:0000902">
    <property type="term" value="P:cell morphogenesis"/>
    <property type="evidence" value="ECO:0000318"/>
    <property type="project" value="GO_Central"/>
</dbReference>
<evidence type="ECO:0000256" key="2">
    <source>
        <dbReference type="ARBA" id="ARBA00022475"/>
    </source>
</evidence>
<keyword evidence="10 15" id="KW-0472">Membrane</keyword>
<evidence type="ECO:0000313" key="18">
    <source>
        <dbReference type="RefSeq" id="XP_018079106.1"/>
    </source>
</evidence>
<dbReference type="AlphaFoldDB" id="A0A1L8FSN4"/>
<dbReference type="PANTHER" id="PTHR24027:SF323">
    <property type="entry name" value="CADHERIN-19"/>
    <property type="match status" value="1"/>
</dbReference>
<feature type="domain" description="Cadherin" evidence="16">
    <location>
        <begin position="266"/>
        <end position="380"/>
    </location>
</feature>
<keyword evidence="9 15" id="KW-1133">Transmembrane helix</keyword>
<dbReference type="Pfam" id="PF01049">
    <property type="entry name" value="CADH_Y-type_LIR"/>
    <property type="match status" value="1"/>
</dbReference>
<evidence type="ECO:0000256" key="1">
    <source>
        <dbReference type="ARBA" id="ARBA00004251"/>
    </source>
</evidence>
<feature type="domain" description="Cadherin" evidence="16">
    <location>
        <begin position="381"/>
        <end position="484"/>
    </location>
</feature>
<evidence type="ECO:0000256" key="13">
    <source>
        <dbReference type="RuleBase" id="RU003318"/>
    </source>
</evidence>
<feature type="transmembrane region" description="Helical" evidence="15">
    <location>
        <begin position="602"/>
        <end position="631"/>
    </location>
</feature>
<dbReference type="STRING" id="8355.A0A1L8FSN4"/>
<dbReference type="GO" id="GO:0044331">
    <property type="term" value="P:cell-cell adhesion mediated by cadherin"/>
    <property type="evidence" value="ECO:0000318"/>
    <property type="project" value="GO_Central"/>
</dbReference>
<dbReference type="FunFam" id="2.60.40.60:FF:000017">
    <property type="entry name" value="Cadherin 24"/>
    <property type="match status" value="1"/>
</dbReference>
<dbReference type="InterPro" id="IPR015919">
    <property type="entry name" value="Cadherin-like_sf"/>
</dbReference>
<evidence type="ECO:0000256" key="4">
    <source>
        <dbReference type="ARBA" id="ARBA00022723"/>
    </source>
</evidence>
<sequence length="787" mass="88835">MWISYSKMRRISTLMLLIGEISFMSLHVFCKDVINCTFQKDQRSEYRRAKRSWLWNPFYVLEEQDITEPLYIGQLKSDLDKEDGSFKYILLGDGAKTIFTIDERTGEIYLLKKLDREEKSSYTLRAQAINTVTGIPVEAESEFIVKIQDINDNAPKFINEPYFATVPEMSPEGTFVTHVTATDMDDPNYGNSARLIYSILQGQPHFSIEPKSGIIRVVSQMDREAKDQYFVVIQAKDMAGSVGGLSTTTTVTVSLSDVNDNAPKFQQKIYDMSILETSLVGEIVGAVMADDRDIGKNAEMIYKIEEKGDFSMFDIITDNLTQEGIIKLRKVLDYESKKRYSIRVKAINKHIDERFLKHGLFEDTTTVKIHVEDIDEPPVFVLKEYFMEILENASAGSYIGSVTAKDPDNSNTPVRYGLHKIKHFRFFDIDLHLGAITTTKPLDREEALWYNITVTATEATNPAHVAEVPVYIRIIDVNDNAPQLSEEYHIYVCEQSKPGEPIQTISAADRDEATVGQRFSFALVPEAANNTNFTIRDNKDNTATISTLRDGFNLHENSHFYLPIVINDNGIPPLSSTNTLTIYVCDCGMDGNTEVCKDNGMFLYLGLNFGALIAIGVCSFLILVLGIILFVKLKKKHTMLSEKGEDFRENIVKYDDEGGGEEDTEAFDIGHLTNQAILRKHKPGNRKFRTDIQSFYRMSLKLGPDIAVFKEFLMEKLEEANADTDSLQLDSLKCYAFEGTGSLAGSLSSIESTSSDIDPNIQNICDWGLQIQSFPDTHREGYVLNQI</sequence>
<dbReference type="FunFam" id="2.60.40.60:FF:000008">
    <property type="entry name" value="Cadherin 24"/>
    <property type="match status" value="1"/>
</dbReference>
<dbReference type="GO" id="GO:0016342">
    <property type="term" value="C:catenin complex"/>
    <property type="evidence" value="ECO:0000318"/>
    <property type="project" value="GO_Central"/>
</dbReference>
<dbReference type="PROSITE" id="PS50268">
    <property type="entry name" value="CADHERIN_2"/>
    <property type="match status" value="5"/>
</dbReference>